<dbReference type="InterPro" id="IPR045111">
    <property type="entry name" value="Vps41/Vps8"/>
</dbReference>
<comment type="caution">
    <text evidence="6">The sequence shown here is derived from an EMBL/GenBank/DDBJ whole genome shotgun (WGS) entry which is preliminary data.</text>
</comment>
<dbReference type="InterPro" id="IPR001841">
    <property type="entry name" value="Znf_RING"/>
</dbReference>
<comment type="similarity">
    <text evidence="1">Belongs to the VPS8 family.</text>
</comment>
<dbReference type="Pfam" id="PF25066">
    <property type="entry name" value="TPR_VPS8_2"/>
    <property type="match status" value="1"/>
</dbReference>
<dbReference type="GO" id="GO:0034058">
    <property type="term" value="P:endosomal vesicle fusion"/>
    <property type="evidence" value="ECO:0007669"/>
    <property type="project" value="TreeGrafter"/>
</dbReference>
<dbReference type="SUPFAM" id="SSF50978">
    <property type="entry name" value="WD40 repeat-like"/>
    <property type="match status" value="1"/>
</dbReference>
<dbReference type="PANTHER" id="PTHR12616:SF8">
    <property type="entry name" value="VACUOLAR PROTEIN SORTING-ASSOCIATED PROTEIN 8 HOMOLOG"/>
    <property type="match status" value="1"/>
</dbReference>
<dbReference type="Proteomes" id="UP000820818">
    <property type="component" value="Linkage Group LG1"/>
</dbReference>
<dbReference type="PANTHER" id="PTHR12616">
    <property type="entry name" value="VACUOLAR PROTEIN SORTING VPS41"/>
    <property type="match status" value="1"/>
</dbReference>
<dbReference type="InterPro" id="IPR059070">
    <property type="entry name" value="TPR_VPS8_2"/>
</dbReference>
<dbReference type="Gene3D" id="2.130.10.10">
    <property type="entry name" value="YVTN repeat-like/Quinoprotein amine dehydrogenase"/>
    <property type="match status" value="1"/>
</dbReference>
<feature type="domain" description="RING-type" evidence="5">
    <location>
        <begin position="1243"/>
        <end position="1283"/>
    </location>
</feature>
<dbReference type="InterPro" id="IPR015943">
    <property type="entry name" value="WD40/YVTN_repeat-like_dom_sf"/>
</dbReference>
<reference evidence="6 7" key="1">
    <citation type="submission" date="2022-05" db="EMBL/GenBank/DDBJ databases">
        <title>A multi-omics perspective on studying reproductive biology in Daphnia sinensis.</title>
        <authorList>
            <person name="Jia J."/>
        </authorList>
    </citation>
    <scope>NUCLEOTIDE SEQUENCE [LARGE SCALE GENOMIC DNA]</scope>
    <source>
        <strain evidence="6 7">WSL</strain>
    </source>
</reference>
<evidence type="ECO:0000256" key="1">
    <source>
        <dbReference type="ARBA" id="ARBA00009422"/>
    </source>
</evidence>
<sequence>MSENGEPQPEVLAVPAEGHTIVFENFSLEETASSVDLEVQNETWQLNSLDSSVANSSDSEEKLSISNSKLSSLPPTPCKQVERGIILKQLVLKGISSQLMTAQAKLKSKEATCLTVSTWIGIGTRNGLVLVFDVTQNLKWFLDTLDVLGTKHSSESPDGWGNAISAMAFNSEHSRLLVGNACGHILEYDMKDGKLVRTLNDVHPPEAGILHLQFTDLPTLALLCDSGGNVFELGFKRTLGVRGVDTRCLFSGSRGEVCAIEPLRSVGQDLGAVFDFLPKWESVVIVAMATLSKILIVQIRPSTKVIYSQLLGGDGLSPPCLGWHFVAVHSQQRGRSVEPVLAYARHSELHFVQLSIDEERNRVRYHPLLRFQLDFNLRGLQWLDPRMLALLDSEQQVHVVDIKTQESIDVVDVSGVNLVKSTPFFRGLATGGNVSEALALVGTDACYNSMASCAGQLLLLCTTSLRSIGLRHWDERLDLLLSQSRPEEAIHLGLRMLNGKAKAMHGLKGTPNQRKRQLKDKEIDILKDYVERVLVPLVMQEPTMVTSGRNLKSVIELCIDVCIKLQQEALLFDQIYPRIANSEAARENFLQLLEPHFLNNRLPSVPPSIMQQFVAHYEDNGWLDTLESCITHVDVSCLDLHQILTLSHNQGLFLAYLYVHTRALNDYVSPLEDLLKQLQGAVKLGPPYSEQDLKLGHVILVYISCCLAGRTYPVGEIDQESRVKVKHQVLTSLTCLHSKRASEDEPPYPYLRALLEFNTQELLNALSLAFEESEFVGEMGARRQQRVIDILVEIMINSSQFSPDQICSLFTFIARQISRSPRPDSIHLDRSLFQQLVDLVCSLSSKETHQVQSRFEERQQALLQLLQIKGQPSLGTEDEEHLLKQAESAKFYRVCEHIYEQRQDWKKVFECYINDTSRHGDILYFLRNVFSESSVVSDVCKVEQAVLKHIQLLVKLNATSLAVFLAVNKPTLIDEAVTALKPFPQERYRFLEAILDLATQDDVATSTAVLIDDDDYCIEQYADLMAELEPQRLASYAQLVDVIHLPRLLDICRKFSILEAEAAILERQGEITAAYDLLLGRLQGCIQQLFVQPESWQDFEAASQSVIDFCQRQASSLTEQEREKIWLTLLDELLLPQRSLKENPDTSSIIISGLREVTQKVVTSIQGQISLSKVLPRLIEDPETTGGTLGDLRQLIMGLLDNYTYETTLLRISTRLLQGDVHNLLTQRYRQSRKGVALRASRCGSCNRPLQNGRNSSITAFQCRHAFHSSCLLEEIKDCIVCQPIPTSALPESDDSTALNQEQLPVSQLTSIQLDSVAKARKGLSSAYPLTHLLE</sequence>
<dbReference type="EMBL" id="WJBH02000001">
    <property type="protein sequence ID" value="KAI9565472.1"/>
    <property type="molecule type" value="Genomic_DNA"/>
</dbReference>
<keyword evidence="2 4" id="KW-0479">Metal-binding</keyword>
<keyword evidence="2 4" id="KW-0863">Zinc-finger</keyword>
<evidence type="ECO:0000313" key="6">
    <source>
        <dbReference type="EMBL" id="KAI9565472.1"/>
    </source>
</evidence>
<evidence type="ECO:0000313" key="7">
    <source>
        <dbReference type="Proteomes" id="UP000820818"/>
    </source>
</evidence>
<organism evidence="6 7">
    <name type="scientific">Daphnia sinensis</name>
    <dbReference type="NCBI Taxonomy" id="1820382"/>
    <lineage>
        <taxon>Eukaryota</taxon>
        <taxon>Metazoa</taxon>
        <taxon>Ecdysozoa</taxon>
        <taxon>Arthropoda</taxon>
        <taxon>Crustacea</taxon>
        <taxon>Branchiopoda</taxon>
        <taxon>Diplostraca</taxon>
        <taxon>Cladocera</taxon>
        <taxon>Anomopoda</taxon>
        <taxon>Daphniidae</taxon>
        <taxon>Daphnia</taxon>
        <taxon>Daphnia similis group</taxon>
    </lineage>
</organism>
<dbReference type="GO" id="GO:0008270">
    <property type="term" value="F:zinc ion binding"/>
    <property type="evidence" value="ECO:0007669"/>
    <property type="project" value="UniProtKB-KW"/>
</dbReference>
<accession>A0AAD5PZM9</accession>
<evidence type="ECO:0000256" key="2">
    <source>
        <dbReference type="ARBA" id="ARBA00022771"/>
    </source>
</evidence>
<gene>
    <name evidence="6" type="ORF">GHT06_009264</name>
</gene>
<dbReference type="Pfam" id="PF23410">
    <property type="entry name" value="Beta-prop_VPS8"/>
    <property type="match status" value="1"/>
</dbReference>
<dbReference type="GO" id="GO:0030897">
    <property type="term" value="C:HOPS complex"/>
    <property type="evidence" value="ECO:0007669"/>
    <property type="project" value="TreeGrafter"/>
</dbReference>
<dbReference type="Pfam" id="PF12816">
    <property type="entry name" value="TPR_Vps8"/>
    <property type="match status" value="1"/>
</dbReference>
<keyword evidence="7" id="KW-1185">Reference proteome</keyword>
<protein>
    <recommendedName>
        <fullName evidence="5">RING-type domain-containing protein</fullName>
    </recommendedName>
</protein>
<evidence type="ECO:0000256" key="3">
    <source>
        <dbReference type="ARBA" id="ARBA00022833"/>
    </source>
</evidence>
<name>A0AAD5PZM9_9CRUS</name>
<dbReference type="PROSITE" id="PS50089">
    <property type="entry name" value="ZF_RING_2"/>
    <property type="match status" value="1"/>
</dbReference>
<dbReference type="GO" id="GO:0006623">
    <property type="term" value="P:protein targeting to vacuole"/>
    <property type="evidence" value="ECO:0007669"/>
    <property type="project" value="InterPro"/>
</dbReference>
<dbReference type="InterPro" id="IPR036322">
    <property type="entry name" value="WD40_repeat_dom_sf"/>
</dbReference>
<dbReference type="GO" id="GO:0005770">
    <property type="term" value="C:late endosome"/>
    <property type="evidence" value="ECO:0007669"/>
    <property type="project" value="TreeGrafter"/>
</dbReference>
<evidence type="ECO:0000256" key="4">
    <source>
        <dbReference type="PROSITE-ProRule" id="PRU00175"/>
    </source>
</evidence>
<dbReference type="InterPro" id="IPR025941">
    <property type="entry name" value="Vps8_central_dom"/>
</dbReference>
<keyword evidence="3" id="KW-0862">Zinc</keyword>
<proteinExistence type="inferred from homology"/>
<evidence type="ECO:0000259" key="5">
    <source>
        <dbReference type="PROSITE" id="PS50089"/>
    </source>
</evidence>